<organism evidence="1 2">
    <name type="scientific">Paenibacillus agaridevorans</name>
    <dbReference type="NCBI Taxonomy" id="171404"/>
    <lineage>
        <taxon>Bacteria</taxon>
        <taxon>Bacillati</taxon>
        <taxon>Bacillota</taxon>
        <taxon>Bacilli</taxon>
        <taxon>Bacillales</taxon>
        <taxon>Paenibacillaceae</taxon>
        <taxon>Paenibacillus</taxon>
    </lineage>
</organism>
<evidence type="ECO:0000313" key="1">
    <source>
        <dbReference type="EMBL" id="GBG08061.1"/>
    </source>
</evidence>
<evidence type="ECO:0000313" key="2">
    <source>
        <dbReference type="Proteomes" id="UP000245202"/>
    </source>
</evidence>
<keyword evidence="2" id="KW-1185">Reference proteome</keyword>
<accession>A0A2R5EXI5</accession>
<name>A0A2R5EXI5_9BACL</name>
<sequence length="52" mass="6042">MHNRTKSDVKGVSWLMNETIARIISQCEKLSEDEMNMVTDGLSRGFDRRIQN</sequence>
<comment type="caution">
    <text evidence="1">The sequence shown here is derived from an EMBL/GenBank/DDBJ whole genome shotgun (WGS) entry which is preliminary data.</text>
</comment>
<gene>
    <name evidence="1" type="ORF">PAT3040_02628</name>
</gene>
<dbReference type="AlphaFoldDB" id="A0A2R5EXI5"/>
<dbReference type="EMBL" id="BDQX01000132">
    <property type="protein sequence ID" value="GBG08061.1"/>
    <property type="molecule type" value="Genomic_DNA"/>
</dbReference>
<protein>
    <submittedName>
        <fullName evidence="1">Uncharacterized protein</fullName>
    </submittedName>
</protein>
<proteinExistence type="predicted"/>
<dbReference type="Proteomes" id="UP000245202">
    <property type="component" value="Unassembled WGS sequence"/>
</dbReference>
<reference evidence="1 2" key="1">
    <citation type="submission" date="2017-08" db="EMBL/GenBank/DDBJ databases">
        <title>Substantial Increase in Enzyme Production by Combined Drug-Resistance Mutations in Paenibacillus agaridevorans.</title>
        <authorList>
            <person name="Tanaka Y."/>
            <person name="Funane K."/>
            <person name="Hosaka T."/>
            <person name="Shiwa Y."/>
            <person name="Fujita N."/>
            <person name="Miyazaki T."/>
            <person name="Yoshikawa H."/>
            <person name="Murakami K."/>
            <person name="Kasahara K."/>
            <person name="Inaoka T."/>
            <person name="Hiraga Y."/>
            <person name="Ochi K."/>
        </authorList>
    </citation>
    <scope>NUCLEOTIDE SEQUENCE [LARGE SCALE GENOMIC DNA]</scope>
    <source>
        <strain evidence="1 2">T-3040</strain>
    </source>
</reference>